<dbReference type="GO" id="GO:0000160">
    <property type="term" value="P:phosphorelay signal transduction system"/>
    <property type="evidence" value="ECO:0007669"/>
    <property type="project" value="InterPro"/>
</dbReference>
<dbReference type="CDD" id="cd00130">
    <property type="entry name" value="PAS"/>
    <property type="match status" value="1"/>
</dbReference>
<dbReference type="InterPro" id="IPR002197">
    <property type="entry name" value="HTH_Fis"/>
</dbReference>
<evidence type="ECO:0000259" key="8">
    <source>
        <dbReference type="PROSITE" id="PS50045"/>
    </source>
</evidence>
<dbReference type="Gene3D" id="3.30.450.20">
    <property type="entry name" value="PAS domain"/>
    <property type="match status" value="1"/>
</dbReference>
<keyword evidence="6" id="KW-0597">Phosphoprotein</keyword>
<dbReference type="Gene3D" id="3.40.50.300">
    <property type="entry name" value="P-loop containing nucleotide triphosphate hydrolases"/>
    <property type="match status" value="1"/>
</dbReference>
<dbReference type="PROSITE" id="PS50045">
    <property type="entry name" value="SIGMA54_INTERACT_4"/>
    <property type="match status" value="1"/>
</dbReference>
<evidence type="ECO:0000259" key="11">
    <source>
        <dbReference type="PROSITE" id="PS50113"/>
    </source>
</evidence>
<evidence type="ECO:0000256" key="5">
    <source>
        <dbReference type="ARBA" id="ARBA00023163"/>
    </source>
</evidence>
<keyword evidence="1" id="KW-0547">Nucleotide-binding</keyword>
<evidence type="ECO:0000256" key="7">
    <source>
        <dbReference type="SAM" id="Coils"/>
    </source>
</evidence>
<evidence type="ECO:0000256" key="4">
    <source>
        <dbReference type="ARBA" id="ARBA00023125"/>
    </source>
</evidence>
<dbReference type="CDD" id="cd00009">
    <property type="entry name" value="AAA"/>
    <property type="match status" value="1"/>
</dbReference>
<evidence type="ECO:0000256" key="6">
    <source>
        <dbReference type="PROSITE-ProRule" id="PRU00169"/>
    </source>
</evidence>
<dbReference type="SUPFAM" id="SSF55785">
    <property type="entry name" value="PYP-like sensor domain (PAS domain)"/>
    <property type="match status" value="1"/>
</dbReference>
<evidence type="ECO:0000256" key="2">
    <source>
        <dbReference type="ARBA" id="ARBA00022840"/>
    </source>
</evidence>
<feature type="domain" description="Response regulatory" evidence="9">
    <location>
        <begin position="6"/>
        <end position="121"/>
    </location>
</feature>
<feature type="domain" description="PAC" evidence="11">
    <location>
        <begin position="222"/>
        <end position="274"/>
    </location>
</feature>
<dbReference type="GO" id="GO:0006355">
    <property type="term" value="P:regulation of DNA-templated transcription"/>
    <property type="evidence" value="ECO:0007669"/>
    <property type="project" value="InterPro"/>
</dbReference>
<dbReference type="SMART" id="SM00448">
    <property type="entry name" value="REC"/>
    <property type="match status" value="1"/>
</dbReference>
<dbReference type="PROSITE" id="PS00675">
    <property type="entry name" value="SIGMA54_INTERACT_1"/>
    <property type="match status" value="1"/>
</dbReference>
<reference evidence="12 13" key="1">
    <citation type="submission" date="2015-01" db="EMBL/GenBank/DDBJ databases">
        <title>Desulfovibrio sp. JC271 draft genome sequence.</title>
        <authorList>
            <person name="Shivani Y."/>
            <person name="Subhash Y."/>
            <person name="Sasikala C."/>
            <person name="Ramana C.V."/>
        </authorList>
    </citation>
    <scope>NUCLEOTIDE SEQUENCE [LARGE SCALE GENOMIC DNA]</scope>
    <source>
        <strain evidence="12 13">JC271</strain>
    </source>
</reference>
<dbReference type="PROSITE" id="PS50112">
    <property type="entry name" value="PAS"/>
    <property type="match status" value="1"/>
</dbReference>
<dbReference type="PANTHER" id="PTHR32071">
    <property type="entry name" value="TRANSCRIPTIONAL REGULATORY PROTEIN"/>
    <property type="match status" value="1"/>
</dbReference>
<dbReference type="Pfam" id="PF25601">
    <property type="entry name" value="AAA_lid_14"/>
    <property type="match status" value="1"/>
</dbReference>
<dbReference type="Gene3D" id="3.40.50.2300">
    <property type="match status" value="1"/>
</dbReference>
<organism evidence="12 13">
    <name type="scientific">Halodesulfovibrio spirochaetisodalis</name>
    <dbReference type="NCBI Taxonomy" id="1560234"/>
    <lineage>
        <taxon>Bacteria</taxon>
        <taxon>Pseudomonadati</taxon>
        <taxon>Thermodesulfobacteriota</taxon>
        <taxon>Desulfovibrionia</taxon>
        <taxon>Desulfovibrionales</taxon>
        <taxon>Desulfovibrionaceae</taxon>
        <taxon>Halodesulfovibrio</taxon>
    </lineage>
</organism>
<dbReference type="InterPro" id="IPR058031">
    <property type="entry name" value="AAA_lid_NorR"/>
</dbReference>
<dbReference type="InterPro" id="IPR027417">
    <property type="entry name" value="P-loop_NTPase"/>
</dbReference>
<keyword evidence="5" id="KW-0804">Transcription</keyword>
<dbReference type="NCBIfam" id="TIGR00229">
    <property type="entry name" value="sensory_box"/>
    <property type="match status" value="1"/>
</dbReference>
<dbReference type="InterPro" id="IPR011006">
    <property type="entry name" value="CheY-like_superfamily"/>
</dbReference>
<accession>A0A1B7XMS6</accession>
<evidence type="ECO:0000313" key="12">
    <source>
        <dbReference type="EMBL" id="OBQ56799.1"/>
    </source>
</evidence>
<feature type="coiled-coil region" evidence="7">
    <location>
        <begin position="198"/>
        <end position="225"/>
    </location>
</feature>
<dbReference type="InterPro" id="IPR025944">
    <property type="entry name" value="Sigma_54_int_dom_CS"/>
</dbReference>
<dbReference type="STRING" id="1560234.SP90_01615"/>
<dbReference type="SUPFAM" id="SSF52172">
    <property type="entry name" value="CheY-like"/>
    <property type="match status" value="1"/>
</dbReference>
<dbReference type="Pfam" id="PF00072">
    <property type="entry name" value="Response_reg"/>
    <property type="match status" value="1"/>
</dbReference>
<dbReference type="EMBL" id="JXMS01000002">
    <property type="protein sequence ID" value="OBQ56799.1"/>
    <property type="molecule type" value="Genomic_DNA"/>
</dbReference>
<dbReference type="InterPro" id="IPR035965">
    <property type="entry name" value="PAS-like_dom_sf"/>
</dbReference>
<evidence type="ECO:0000259" key="10">
    <source>
        <dbReference type="PROSITE" id="PS50112"/>
    </source>
</evidence>
<dbReference type="InterPro" id="IPR003593">
    <property type="entry name" value="AAA+_ATPase"/>
</dbReference>
<dbReference type="PROSITE" id="PS00676">
    <property type="entry name" value="SIGMA54_INTERACT_2"/>
    <property type="match status" value="1"/>
</dbReference>
<dbReference type="OrthoDB" id="5464420at2"/>
<gene>
    <name evidence="12" type="ORF">SP90_01615</name>
</gene>
<dbReference type="FunFam" id="3.40.50.300:FF:000006">
    <property type="entry name" value="DNA-binding transcriptional regulator NtrC"/>
    <property type="match status" value="1"/>
</dbReference>
<evidence type="ECO:0000256" key="1">
    <source>
        <dbReference type="ARBA" id="ARBA00022741"/>
    </source>
</evidence>
<evidence type="ECO:0000256" key="3">
    <source>
        <dbReference type="ARBA" id="ARBA00023015"/>
    </source>
</evidence>
<name>A0A1B7XMS6_9BACT</name>
<proteinExistence type="predicted"/>
<keyword evidence="13" id="KW-1185">Reference proteome</keyword>
<dbReference type="PATRIC" id="fig|1560234.3.peg.1196"/>
<dbReference type="InterPro" id="IPR000014">
    <property type="entry name" value="PAS"/>
</dbReference>
<keyword evidence="2" id="KW-0067">ATP-binding</keyword>
<dbReference type="InterPro" id="IPR025662">
    <property type="entry name" value="Sigma_54_int_dom_ATP-bd_1"/>
</dbReference>
<dbReference type="InterPro" id="IPR009057">
    <property type="entry name" value="Homeodomain-like_sf"/>
</dbReference>
<dbReference type="AlphaFoldDB" id="A0A1B7XMS6"/>
<dbReference type="InterPro" id="IPR002078">
    <property type="entry name" value="Sigma_54_int"/>
</dbReference>
<evidence type="ECO:0000259" key="9">
    <source>
        <dbReference type="PROSITE" id="PS50110"/>
    </source>
</evidence>
<dbReference type="Proteomes" id="UP000091979">
    <property type="component" value="Unassembled WGS sequence"/>
</dbReference>
<feature type="modified residue" description="4-aspartylphosphate" evidence="6">
    <location>
        <position position="54"/>
    </location>
</feature>
<feature type="domain" description="PAS" evidence="10">
    <location>
        <begin position="144"/>
        <end position="219"/>
    </location>
</feature>
<evidence type="ECO:0000313" key="13">
    <source>
        <dbReference type="Proteomes" id="UP000091979"/>
    </source>
</evidence>
<dbReference type="SUPFAM" id="SSF52540">
    <property type="entry name" value="P-loop containing nucleoside triphosphate hydrolases"/>
    <property type="match status" value="1"/>
</dbReference>
<keyword evidence="7" id="KW-0175">Coiled coil</keyword>
<dbReference type="Pfam" id="PF00158">
    <property type="entry name" value="Sigma54_activat"/>
    <property type="match status" value="1"/>
</dbReference>
<dbReference type="InterPro" id="IPR001789">
    <property type="entry name" value="Sig_transdc_resp-reg_receiver"/>
</dbReference>
<dbReference type="InterPro" id="IPR025943">
    <property type="entry name" value="Sigma_54_int_dom_ATP-bd_2"/>
</dbReference>
<keyword evidence="3" id="KW-0805">Transcription regulation</keyword>
<dbReference type="PROSITE" id="PS50110">
    <property type="entry name" value="RESPONSE_REGULATORY"/>
    <property type="match status" value="1"/>
</dbReference>
<dbReference type="GO" id="GO:0043565">
    <property type="term" value="F:sequence-specific DNA binding"/>
    <property type="evidence" value="ECO:0007669"/>
    <property type="project" value="InterPro"/>
</dbReference>
<dbReference type="Pfam" id="PF02954">
    <property type="entry name" value="HTH_8"/>
    <property type="match status" value="1"/>
</dbReference>
<dbReference type="Gene3D" id="1.10.8.60">
    <property type="match status" value="1"/>
</dbReference>
<comment type="caution">
    <text evidence="12">The sequence shown here is derived from an EMBL/GenBank/DDBJ whole genome shotgun (WGS) entry which is preliminary data.</text>
</comment>
<dbReference type="GO" id="GO:0005524">
    <property type="term" value="F:ATP binding"/>
    <property type="evidence" value="ECO:0007669"/>
    <property type="project" value="UniProtKB-KW"/>
</dbReference>
<dbReference type="InterPro" id="IPR013655">
    <property type="entry name" value="PAS_fold_3"/>
</dbReference>
<dbReference type="SUPFAM" id="SSF46689">
    <property type="entry name" value="Homeodomain-like"/>
    <property type="match status" value="1"/>
</dbReference>
<dbReference type="SMART" id="SM00382">
    <property type="entry name" value="AAA"/>
    <property type="match status" value="1"/>
</dbReference>
<feature type="domain" description="Sigma-54 factor interaction" evidence="8">
    <location>
        <begin position="291"/>
        <end position="518"/>
    </location>
</feature>
<dbReference type="PROSITE" id="PS00688">
    <property type="entry name" value="SIGMA54_INTERACT_3"/>
    <property type="match status" value="1"/>
</dbReference>
<dbReference type="Gene3D" id="1.10.10.60">
    <property type="entry name" value="Homeodomain-like"/>
    <property type="match status" value="1"/>
</dbReference>
<keyword evidence="4" id="KW-0238">DNA-binding</keyword>
<dbReference type="Pfam" id="PF08447">
    <property type="entry name" value="PAS_3"/>
    <property type="match status" value="1"/>
</dbReference>
<dbReference type="InterPro" id="IPR000700">
    <property type="entry name" value="PAS-assoc_C"/>
</dbReference>
<sequence>MRDKPIILVVDDNPINLRVLVKNLQAEYDLLVSKNGNSALKNALKHLPDIILLDIMLPDMDGFSVCEALQQDEKTSSIPIIFISSVHDPVQKTRAFAAGGVDYVTKPFHQAEVMARVQTHLQLKTMREVLEQQKEVVSQQLTEKNRQLSTLMDNLFGIAYRSNTDAERTMQLMSVGTTPLTGYSVEHFTHSSGTSFMSVVLEKDRAELSRRIEEALSRKERFECEYRIVLKNGEHKWVREQGVGLYNDAGVAYAVEGFISDATKSKTQELGIRKENSALKKKMQAHYLENIVGDSEPMQNLYEMILKAAGTDDNVIVYGESGTGKELVSRAVHDHSTRINGNFVPVNCGAIPEHLFESEFFGHKKGAFTGAVANRRGYLEQADGGTLFLDELGEISQLGQIKLLRAIEGGGFTPVGGTGVVHVKPRIVAATNRDLMEMVTAGAMRSDFYYRIHVVPIYIPPLRDRKQDIPQLIEHFMRMFPKLDECSPITPEVMNAFVTYDWPGNIRELQNALHQYLHLGTLVLGGEQIISGCSSTRKDCIPQEPLEKALARFERQYIVDVLKHNAWRRMTTANTLQIDRKTLFRKMKQYDIVEG</sequence>
<dbReference type="PROSITE" id="PS50113">
    <property type="entry name" value="PAC"/>
    <property type="match status" value="1"/>
</dbReference>
<protein>
    <submittedName>
        <fullName evidence="12">RNA polymerase subunit sigma-54</fullName>
    </submittedName>
</protein>